<name>A0A392WMW2_9FABA</name>
<dbReference type="EMBL" id="LXQA011469678">
    <property type="protein sequence ID" value="MCI98300.1"/>
    <property type="molecule type" value="Genomic_DNA"/>
</dbReference>
<evidence type="ECO:0000313" key="2">
    <source>
        <dbReference type="Proteomes" id="UP000265520"/>
    </source>
</evidence>
<protein>
    <submittedName>
        <fullName evidence="1">Uncharacterized protein</fullName>
    </submittedName>
</protein>
<evidence type="ECO:0000313" key="1">
    <source>
        <dbReference type="EMBL" id="MCI98300.1"/>
    </source>
</evidence>
<keyword evidence="2" id="KW-1185">Reference proteome</keyword>
<dbReference type="AlphaFoldDB" id="A0A392WMW2"/>
<organism evidence="1 2">
    <name type="scientific">Trifolium medium</name>
    <dbReference type="NCBI Taxonomy" id="97028"/>
    <lineage>
        <taxon>Eukaryota</taxon>
        <taxon>Viridiplantae</taxon>
        <taxon>Streptophyta</taxon>
        <taxon>Embryophyta</taxon>
        <taxon>Tracheophyta</taxon>
        <taxon>Spermatophyta</taxon>
        <taxon>Magnoliopsida</taxon>
        <taxon>eudicotyledons</taxon>
        <taxon>Gunneridae</taxon>
        <taxon>Pentapetalae</taxon>
        <taxon>rosids</taxon>
        <taxon>fabids</taxon>
        <taxon>Fabales</taxon>
        <taxon>Fabaceae</taxon>
        <taxon>Papilionoideae</taxon>
        <taxon>50 kb inversion clade</taxon>
        <taxon>NPAAA clade</taxon>
        <taxon>Hologalegina</taxon>
        <taxon>IRL clade</taxon>
        <taxon>Trifolieae</taxon>
        <taxon>Trifolium</taxon>
    </lineage>
</organism>
<reference evidence="1 2" key="1">
    <citation type="journal article" date="2018" name="Front. Plant Sci.">
        <title>Red Clover (Trifolium pratense) and Zigzag Clover (T. medium) - A Picture of Genomic Similarities and Differences.</title>
        <authorList>
            <person name="Dluhosova J."/>
            <person name="Istvanek J."/>
            <person name="Nedelnik J."/>
            <person name="Repkova J."/>
        </authorList>
    </citation>
    <scope>NUCLEOTIDE SEQUENCE [LARGE SCALE GENOMIC DNA]</scope>
    <source>
        <strain evidence="2">cv. 10/8</strain>
        <tissue evidence="1">Leaf</tissue>
    </source>
</reference>
<proteinExistence type="predicted"/>
<sequence>NILDLIFHKPNMILPPILPSLNFTAELPPPESNQEL</sequence>
<feature type="non-terminal residue" evidence="1">
    <location>
        <position position="1"/>
    </location>
</feature>
<dbReference type="Proteomes" id="UP000265520">
    <property type="component" value="Unassembled WGS sequence"/>
</dbReference>
<accession>A0A392WMW2</accession>
<comment type="caution">
    <text evidence="1">The sequence shown here is derived from an EMBL/GenBank/DDBJ whole genome shotgun (WGS) entry which is preliminary data.</text>
</comment>